<dbReference type="InterPro" id="IPR036249">
    <property type="entry name" value="Thioredoxin-like_sf"/>
</dbReference>
<evidence type="ECO:0000256" key="8">
    <source>
        <dbReference type="ARBA" id="ARBA00022982"/>
    </source>
</evidence>
<feature type="domain" description="Ribosomal protein/NADH dehydrogenase" evidence="14">
    <location>
        <begin position="24"/>
        <end position="96"/>
    </location>
</feature>
<keyword evidence="9" id="KW-0496">Mitochondrion</keyword>
<evidence type="ECO:0000259" key="14">
    <source>
        <dbReference type="SMART" id="SM00916"/>
    </source>
</evidence>
<keyword evidence="10" id="KW-0472">Membrane</keyword>
<reference evidence="15" key="1">
    <citation type="journal article" date="2015" name="Sci. Rep.">
        <title>Spliced leader RNA trans-splicing discovered in copepods.</title>
        <authorList>
            <person name="Yang F."/>
            <person name="Xu D."/>
            <person name="Zhuang Y."/>
            <person name="Yi X."/>
            <person name="Huang Y."/>
            <person name="Chen H."/>
            <person name="Lin S."/>
            <person name="Campbell D.A."/>
            <person name="Sturm N.R."/>
            <person name="Liu G."/>
            <person name="Zhang H."/>
        </authorList>
    </citation>
    <scope>NUCLEOTIDE SEQUENCE</scope>
</reference>
<dbReference type="SMART" id="SM00916">
    <property type="entry name" value="L51_S25_CI-B8"/>
    <property type="match status" value="1"/>
</dbReference>
<proteinExistence type="evidence at transcript level"/>
<dbReference type="Gene3D" id="3.40.30.10">
    <property type="entry name" value="Glutaredoxin"/>
    <property type="match status" value="1"/>
</dbReference>
<keyword evidence="8" id="KW-0249">Electron transport</keyword>
<keyword evidence="13" id="KW-1015">Disulfide bond</keyword>
<comment type="similarity">
    <text evidence="3">Belongs to the complex I NDUFA2 subunit family.</text>
</comment>
<feature type="disulfide bond" description="Redox-active" evidence="13">
    <location>
        <begin position="23"/>
        <end position="57"/>
    </location>
</feature>
<evidence type="ECO:0000256" key="3">
    <source>
        <dbReference type="ARBA" id="ARBA00008939"/>
    </source>
</evidence>
<evidence type="ECO:0000256" key="12">
    <source>
        <dbReference type="ARBA" id="ARBA00032513"/>
    </source>
</evidence>
<evidence type="ECO:0000256" key="2">
    <source>
        <dbReference type="ARBA" id="ARBA00004443"/>
    </source>
</evidence>
<sequence>MAAAAKQALKFGAGIKELRLHMCQKSAASQGARDFVEKHYVDLKLANPKFPVLVRECSGIQPRAWARFGFGREASVDLSGKSADEVYVAIAKLEQS</sequence>
<comment type="subcellular location">
    <subcellularLocation>
        <location evidence="2">Mitochondrion inner membrane</location>
        <topology evidence="2">Peripheral membrane protein</topology>
        <orientation evidence="2">Matrix side</orientation>
    </subcellularLocation>
</comment>
<accession>A0A0U2VDS9</accession>
<dbReference type="Pfam" id="PF05047">
    <property type="entry name" value="L51_S25_CI-B8"/>
    <property type="match status" value="1"/>
</dbReference>
<evidence type="ECO:0000256" key="13">
    <source>
        <dbReference type="PIRSR" id="PIRSR005822-1"/>
    </source>
</evidence>
<keyword evidence="7" id="KW-0999">Mitochondrion inner membrane</keyword>
<dbReference type="AlphaFoldDB" id="A0A0U2VDS9"/>
<evidence type="ECO:0000256" key="1">
    <source>
        <dbReference type="ARBA" id="ARBA00003195"/>
    </source>
</evidence>
<organism evidence="15">
    <name type="scientific">Paracalanus parvus</name>
    <dbReference type="NCBI Taxonomy" id="187406"/>
    <lineage>
        <taxon>Eukaryota</taxon>
        <taxon>Metazoa</taxon>
        <taxon>Ecdysozoa</taxon>
        <taxon>Arthropoda</taxon>
        <taxon>Crustacea</taxon>
        <taxon>Multicrustacea</taxon>
        <taxon>Hexanauplia</taxon>
        <taxon>Copepoda</taxon>
        <taxon>Calanoida</taxon>
        <taxon>Paracalanidae</taxon>
        <taxon>Paracalanus</taxon>
    </lineage>
</organism>
<dbReference type="InterPro" id="IPR007741">
    <property type="entry name" value="Ribosomal_mL43/mS25/NADH_DH"/>
</dbReference>
<dbReference type="GO" id="GO:0005743">
    <property type="term" value="C:mitochondrial inner membrane"/>
    <property type="evidence" value="ECO:0007669"/>
    <property type="project" value="UniProtKB-SubCell"/>
</dbReference>
<name>A0A0U2VDS9_9MAXI</name>
<dbReference type="PIRSF" id="PIRSF005822">
    <property type="entry name" value="NDUA2"/>
    <property type="match status" value="1"/>
</dbReference>
<keyword evidence="5" id="KW-0813">Transport</keyword>
<evidence type="ECO:0000256" key="4">
    <source>
        <dbReference type="ARBA" id="ARBA00016394"/>
    </source>
</evidence>
<keyword evidence="6" id="KW-0679">Respiratory chain</keyword>
<evidence type="ECO:0000313" key="15">
    <source>
        <dbReference type="EMBL" id="ALS05170.1"/>
    </source>
</evidence>
<dbReference type="PANTHER" id="PTHR12878:SF0">
    <property type="entry name" value="NADH DEHYDROGENASE [UBIQUINONE] 1 ALPHA SUBCOMPLEX SUBUNIT 2"/>
    <property type="match status" value="1"/>
</dbReference>
<evidence type="ECO:0000256" key="7">
    <source>
        <dbReference type="ARBA" id="ARBA00022792"/>
    </source>
</evidence>
<evidence type="ECO:0000256" key="10">
    <source>
        <dbReference type="ARBA" id="ARBA00023136"/>
    </source>
</evidence>
<comment type="function">
    <text evidence="1">Accessory subunit of the mitochondrial membrane respiratory chain NADH dehydrogenase (Complex I), that is believed not to be involved in catalysis. Complex I functions in the transfer of electrons from NADH to the respiratory chain. The immediate electron acceptor for the enzyme is believed to be ubiquinone.</text>
</comment>
<evidence type="ECO:0000256" key="9">
    <source>
        <dbReference type="ARBA" id="ARBA00023128"/>
    </source>
</evidence>
<protein>
    <recommendedName>
        <fullName evidence="4">NADH dehydrogenase [ubiquinone] 1 alpha subcomplex subunit 2</fullName>
    </recommendedName>
    <alternativeName>
        <fullName evidence="11">Complex I-B8</fullName>
    </alternativeName>
    <alternativeName>
        <fullName evidence="12">NADH-ubiquinone oxidoreductase B8 subunit</fullName>
    </alternativeName>
</protein>
<evidence type="ECO:0000256" key="11">
    <source>
        <dbReference type="ARBA" id="ARBA00031441"/>
    </source>
</evidence>
<dbReference type="SUPFAM" id="SSF52833">
    <property type="entry name" value="Thioredoxin-like"/>
    <property type="match status" value="1"/>
</dbReference>
<dbReference type="EMBL" id="KT755336">
    <property type="protein sequence ID" value="ALS05170.1"/>
    <property type="molecule type" value="mRNA"/>
</dbReference>
<dbReference type="PANTHER" id="PTHR12878">
    <property type="entry name" value="NADH-UBIQUINONE OXIDOREDUCTASE B8 SUBUNIT"/>
    <property type="match status" value="1"/>
</dbReference>
<evidence type="ECO:0000256" key="5">
    <source>
        <dbReference type="ARBA" id="ARBA00022448"/>
    </source>
</evidence>
<dbReference type="InterPro" id="IPR016464">
    <property type="entry name" value="NADH_Ub_cplx-1_asu_su-2"/>
</dbReference>
<evidence type="ECO:0000256" key="6">
    <source>
        <dbReference type="ARBA" id="ARBA00022660"/>
    </source>
</evidence>